<proteinExistence type="predicted"/>
<feature type="transmembrane region" description="Helical" evidence="5">
    <location>
        <begin position="228"/>
        <end position="249"/>
    </location>
</feature>
<evidence type="ECO:0008006" key="8">
    <source>
        <dbReference type="Google" id="ProtNLM"/>
    </source>
</evidence>
<keyword evidence="2 5" id="KW-0812">Transmembrane</keyword>
<keyword evidence="7" id="KW-1185">Reference proteome</keyword>
<dbReference type="EMBL" id="SWFS01000527">
    <property type="protein sequence ID" value="KAA8899199.1"/>
    <property type="molecule type" value="Genomic_DNA"/>
</dbReference>
<gene>
    <name evidence="6" type="ORF">TRICI_006368</name>
</gene>
<evidence type="ECO:0000256" key="3">
    <source>
        <dbReference type="ARBA" id="ARBA00022989"/>
    </source>
</evidence>
<evidence type="ECO:0000256" key="1">
    <source>
        <dbReference type="ARBA" id="ARBA00004141"/>
    </source>
</evidence>
<dbReference type="OrthoDB" id="2504919at2759"/>
<evidence type="ECO:0000313" key="7">
    <source>
        <dbReference type="Proteomes" id="UP000761534"/>
    </source>
</evidence>
<feature type="transmembrane region" description="Helical" evidence="5">
    <location>
        <begin position="293"/>
        <end position="312"/>
    </location>
</feature>
<dbReference type="Gene3D" id="1.10.3730.20">
    <property type="match status" value="1"/>
</dbReference>
<dbReference type="GO" id="GO:0015095">
    <property type="term" value="F:magnesium ion transmembrane transporter activity"/>
    <property type="evidence" value="ECO:0007669"/>
    <property type="project" value="InterPro"/>
</dbReference>
<comment type="subcellular location">
    <subcellularLocation>
        <location evidence="1">Membrane</location>
        <topology evidence="1">Multi-pass membrane protein</topology>
    </subcellularLocation>
</comment>
<name>A0A642UHM0_9ASCO</name>
<dbReference type="GO" id="GO:0016020">
    <property type="term" value="C:membrane"/>
    <property type="evidence" value="ECO:0007669"/>
    <property type="project" value="UniProtKB-SubCell"/>
</dbReference>
<dbReference type="InterPro" id="IPR037185">
    <property type="entry name" value="EmrE-like"/>
</dbReference>
<feature type="transmembrane region" description="Helical" evidence="5">
    <location>
        <begin position="112"/>
        <end position="132"/>
    </location>
</feature>
<feature type="transmembrane region" description="Helical" evidence="5">
    <location>
        <begin position="59"/>
        <end position="78"/>
    </location>
</feature>
<accession>A0A642UHM0</accession>
<comment type="caution">
    <text evidence="6">The sequence shown here is derived from an EMBL/GenBank/DDBJ whole genome shotgun (WGS) entry which is preliminary data.</text>
</comment>
<protein>
    <recommendedName>
        <fullName evidence="8">Magnesium transporter</fullName>
    </recommendedName>
</protein>
<evidence type="ECO:0000256" key="5">
    <source>
        <dbReference type="SAM" id="Phobius"/>
    </source>
</evidence>
<dbReference type="PANTHER" id="PTHR12570">
    <property type="match status" value="1"/>
</dbReference>
<dbReference type="SUPFAM" id="SSF103481">
    <property type="entry name" value="Multidrug resistance efflux transporter EmrE"/>
    <property type="match status" value="1"/>
</dbReference>
<keyword evidence="3 5" id="KW-1133">Transmembrane helix</keyword>
<dbReference type="InterPro" id="IPR008521">
    <property type="entry name" value="Mg_trans_NIPA"/>
</dbReference>
<dbReference type="VEuPathDB" id="FungiDB:TRICI_006368"/>
<feature type="transmembrane region" description="Helical" evidence="5">
    <location>
        <begin position="84"/>
        <end position="105"/>
    </location>
</feature>
<feature type="transmembrane region" description="Helical" evidence="5">
    <location>
        <begin position="191"/>
        <end position="208"/>
    </location>
</feature>
<organism evidence="6 7">
    <name type="scientific">Trichomonascus ciferrii</name>
    <dbReference type="NCBI Taxonomy" id="44093"/>
    <lineage>
        <taxon>Eukaryota</taxon>
        <taxon>Fungi</taxon>
        <taxon>Dikarya</taxon>
        <taxon>Ascomycota</taxon>
        <taxon>Saccharomycotina</taxon>
        <taxon>Dipodascomycetes</taxon>
        <taxon>Dipodascales</taxon>
        <taxon>Trichomonascaceae</taxon>
        <taxon>Trichomonascus</taxon>
        <taxon>Trichomonascus ciferrii complex</taxon>
    </lineage>
</organism>
<evidence type="ECO:0000256" key="4">
    <source>
        <dbReference type="ARBA" id="ARBA00023136"/>
    </source>
</evidence>
<dbReference type="Proteomes" id="UP000761534">
    <property type="component" value="Unassembled WGS sequence"/>
</dbReference>
<evidence type="ECO:0000256" key="2">
    <source>
        <dbReference type="ARBA" id="ARBA00022692"/>
    </source>
</evidence>
<evidence type="ECO:0000313" key="6">
    <source>
        <dbReference type="EMBL" id="KAA8899199.1"/>
    </source>
</evidence>
<keyword evidence="4 5" id="KW-0472">Membrane</keyword>
<dbReference type="PANTHER" id="PTHR12570:SF86">
    <property type="entry name" value="ADR321CP"/>
    <property type="match status" value="1"/>
</dbReference>
<dbReference type="Pfam" id="PF05653">
    <property type="entry name" value="Mg_trans_NIPA"/>
    <property type="match status" value="1"/>
</dbReference>
<dbReference type="AlphaFoldDB" id="A0A642UHM0"/>
<feature type="transmembrane region" description="Helical" evidence="5">
    <location>
        <begin position="261"/>
        <end position="281"/>
    </location>
</feature>
<feature type="transmembrane region" description="Helical" evidence="5">
    <location>
        <begin position="152"/>
        <end position="170"/>
    </location>
</feature>
<sequence length="401" mass="44527">MKALALMESRNTILLGCLVGIVSSATQAVGLTLQRKSHIIEDNRPAGIHRRPAHKRGRWRLGLFLFLLSNILGSSVQISTLPLVILSPLQAVGLVFNSICASIILAEPFTRFSLIGTVLVSIGALLIATFGALPETHHNLNELLQLMAERPFIYWMVCTFILVGVIFLAIRCLDQLDLHHYGYNLLTIKGILYGVASGILSAHSLLMAKSAVELVVRGIRDHNLNDYLQWQAWIIVGAFLFFALSQLYILNSGLRLCSTSILYPLVFCVYNITAILNGLIYFKQTSKLSGTQISLVAVGTVLVLLGVLSLSWRLDHGHPTSPTHQARKSNSSIDERQPLLVDTSRFENIPEYTSFRSLTANGGIPEPTSPFSANRQHHFRTRTLSLEQAEILEQLRRNNRL</sequence>
<reference evidence="6" key="1">
    <citation type="journal article" date="2019" name="G3 (Bethesda)">
        <title>Genome Assemblies of Two Rare Opportunistic Yeast Pathogens: Diutina rugosa (syn. Candida rugosa) and Trichomonascus ciferrii (syn. Candida ciferrii).</title>
        <authorList>
            <person name="Mixao V."/>
            <person name="Saus E."/>
            <person name="Hansen A.P."/>
            <person name="Lass-Florl C."/>
            <person name="Gabaldon T."/>
        </authorList>
    </citation>
    <scope>NUCLEOTIDE SEQUENCE</scope>
    <source>
        <strain evidence="6">CBS 4856</strain>
    </source>
</reference>